<keyword evidence="3" id="KW-1185">Reference proteome</keyword>
<dbReference type="SUPFAM" id="SSF53335">
    <property type="entry name" value="S-adenosyl-L-methionine-dependent methyltransferases"/>
    <property type="match status" value="1"/>
</dbReference>
<feature type="repeat" description="TPR" evidence="1">
    <location>
        <begin position="64"/>
        <end position="97"/>
    </location>
</feature>
<proteinExistence type="predicted"/>
<dbReference type="SUPFAM" id="SSF48452">
    <property type="entry name" value="TPR-like"/>
    <property type="match status" value="1"/>
</dbReference>
<dbReference type="Gene3D" id="3.40.50.150">
    <property type="entry name" value="Vaccinia Virus protein VP39"/>
    <property type="match status" value="1"/>
</dbReference>
<reference evidence="2 3" key="1">
    <citation type="submission" date="2018-07" db="EMBL/GenBank/DDBJ databases">
        <title>Marsedoiliclastica nanhaica gen. nov. sp. nov., a novel marine hydrocarbonoclastic bacterium isolated from an in-situ enriched hydrocarbon-degrading consortium in deep-sea sediment.</title>
        <authorList>
            <person name="Dong C."/>
            <person name="Ma T."/>
            <person name="Liu R."/>
            <person name="Shao Z."/>
        </authorList>
    </citation>
    <scope>NUCLEOTIDE SEQUENCE [LARGE SCALE GENOMIC DNA]</scope>
    <source>
        <strain evidence="3">soil36-7</strain>
    </source>
</reference>
<evidence type="ECO:0000313" key="3">
    <source>
        <dbReference type="Proteomes" id="UP000298049"/>
    </source>
</evidence>
<gene>
    <name evidence="2" type="ORF">soil367_06005</name>
</gene>
<dbReference type="SMART" id="SM00028">
    <property type="entry name" value="TPR"/>
    <property type="match status" value="3"/>
</dbReference>
<dbReference type="AlphaFoldDB" id="A0A4P7XL86"/>
<dbReference type="Gene3D" id="1.25.40.10">
    <property type="entry name" value="Tetratricopeptide repeat domain"/>
    <property type="match status" value="1"/>
</dbReference>
<dbReference type="InterPro" id="IPR029063">
    <property type="entry name" value="SAM-dependent_MTases_sf"/>
</dbReference>
<evidence type="ECO:0000256" key="1">
    <source>
        <dbReference type="PROSITE-ProRule" id="PRU00339"/>
    </source>
</evidence>
<dbReference type="OrthoDB" id="649979at2"/>
<dbReference type="KEGG" id="hmi:soil367_06005"/>
<organism evidence="2 3">
    <name type="scientific">Hydrocarboniclastica marina</name>
    <dbReference type="NCBI Taxonomy" id="2259620"/>
    <lineage>
        <taxon>Bacteria</taxon>
        <taxon>Pseudomonadati</taxon>
        <taxon>Pseudomonadota</taxon>
        <taxon>Gammaproteobacteria</taxon>
        <taxon>Alteromonadales</taxon>
        <taxon>Alteromonadaceae</taxon>
        <taxon>Hydrocarboniclastica</taxon>
    </lineage>
</organism>
<name>A0A4P7XL86_9ALTE</name>
<dbReference type="EMBL" id="CP031093">
    <property type="protein sequence ID" value="QCF27848.1"/>
    <property type="molecule type" value="Genomic_DNA"/>
</dbReference>
<dbReference type="InterPro" id="IPR019734">
    <property type="entry name" value="TPR_rpt"/>
</dbReference>
<dbReference type="Proteomes" id="UP000298049">
    <property type="component" value="Chromosome"/>
</dbReference>
<evidence type="ECO:0000313" key="2">
    <source>
        <dbReference type="EMBL" id="QCF27848.1"/>
    </source>
</evidence>
<protein>
    <submittedName>
        <fullName evidence="2">Uncharacterized protein</fullName>
    </submittedName>
</protein>
<sequence>MQLAARGNTTALGDAPQIARRLLAANEEYAASNNPALSITDRRQARQRARLALEELLKAQPNNAKALSLLGRVELDGERLTEARALFEKSLEIEPENAQCLANLGYWALKGQNPAMAEHCFMQALIHDRQSSAAFCGMAHAKRLQGEFAVAYLHYRKLLDLGLAWPSVYSGMLQCAKNLEIKQADASLARDAIRLLSVETLPHQDLSSFVAALVRQQYDLDNPNAEVFLDAAATDELLLLGLERTLLTDPAVEGLVTLLRSHLLQTTMAEKTLEEQHQRLAIGLGLYAARTGYALLQTETEATLIDALHSDMQTLLAKPAPLAMPAGELAGSVIISAMYGALFHQHFAPELGRFELAAWPAGLQQLVSVSYYQLAEDEAYKQLFAEKEAELAMAPADLSFAWPAWRNLNLMTERLLREELAQSLNIHLDLEQADPVRVMVLGCGSGQRALEIARFYTDVEVIATDETLANLAHGARRAREEGLDNIVFWPYSLVGKFINDGHRALFVELDQIPSALQSDGTVAALVDQALAEGGLIHFNTGSMAVSPVDQQIQALVRNHRLQPTTESVRRLRRMVLNNRADARWSEITNAADFYGTAGCRQRWFYPESPEQTHALLSHLANEVKWRLVKARDSDGQELTPAPVQAQLVAERHGSSVQSLAGQALSLYFQKR</sequence>
<dbReference type="PROSITE" id="PS50005">
    <property type="entry name" value="TPR"/>
    <property type="match status" value="1"/>
</dbReference>
<keyword evidence="1" id="KW-0802">TPR repeat</keyword>
<dbReference type="InterPro" id="IPR011990">
    <property type="entry name" value="TPR-like_helical_dom_sf"/>
</dbReference>
<accession>A0A4P7XL86</accession>